<reference evidence="1 2" key="1">
    <citation type="journal article" date="2018" name="Biotechnol. Biofuels">
        <title>Integrative visual omics of the white-rot fungus Polyporus brumalis exposes the biotechnological potential of its oxidative enzymes for delignifying raw plant biomass.</title>
        <authorList>
            <person name="Miyauchi S."/>
            <person name="Rancon A."/>
            <person name="Drula E."/>
            <person name="Hage H."/>
            <person name="Chaduli D."/>
            <person name="Favel A."/>
            <person name="Grisel S."/>
            <person name="Henrissat B."/>
            <person name="Herpoel-Gimbert I."/>
            <person name="Ruiz-Duenas F.J."/>
            <person name="Chevret D."/>
            <person name="Hainaut M."/>
            <person name="Lin J."/>
            <person name="Wang M."/>
            <person name="Pangilinan J."/>
            <person name="Lipzen A."/>
            <person name="Lesage-Meessen L."/>
            <person name="Navarro D."/>
            <person name="Riley R."/>
            <person name="Grigoriev I.V."/>
            <person name="Zhou S."/>
            <person name="Raouche S."/>
            <person name="Rosso M.N."/>
        </authorList>
    </citation>
    <scope>NUCLEOTIDE SEQUENCE [LARGE SCALE GENOMIC DNA]</scope>
    <source>
        <strain evidence="1 2">BRFM 1820</strain>
    </source>
</reference>
<dbReference type="Gene3D" id="3.40.50.720">
    <property type="entry name" value="NAD(P)-binding Rossmann-like Domain"/>
    <property type="match status" value="1"/>
</dbReference>
<accession>A0A371DVI7</accession>
<dbReference type="SUPFAM" id="SSF51735">
    <property type="entry name" value="NAD(P)-binding Rossmann-fold domains"/>
    <property type="match status" value="1"/>
</dbReference>
<dbReference type="EMBL" id="KZ857380">
    <property type="protein sequence ID" value="RDX56573.1"/>
    <property type="molecule type" value="Genomic_DNA"/>
</dbReference>
<keyword evidence="2" id="KW-1185">Reference proteome</keyword>
<organism evidence="1 2">
    <name type="scientific">Lentinus brumalis</name>
    <dbReference type="NCBI Taxonomy" id="2498619"/>
    <lineage>
        <taxon>Eukaryota</taxon>
        <taxon>Fungi</taxon>
        <taxon>Dikarya</taxon>
        <taxon>Basidiomycota</taxon>
        <taxon>Agaricomycotina</taxon>
        <taxon>Agaricomycetes</taxon>
        <taxon>Polyporales</taxon>
        <taxon>Polyporaceae</taxon>
        <taxon>Lentinus</taxon>
    </lineage>
</organism>
<dbReference type="Proteomes" id="UP000256964">
    <property type="component" value="Unassembled WGS sequence"/>
</dbReference>
<evidence type="ECO:0008006" key="3">
    <source>
        <dbReference type="Google" id="ProtNLM"/>
    </source>
</evidence>
<gene>
    <name evidence="1" type="ORF">OH76DRAFT_1335904</name>
</gene>
<name>A0A371DVI7_9APHY</name>
<dbReference type="Pfam" id="PF08643">
    <property type="entry name" value="DUF1776"/>
    <property type="match status" value="1"/>
</dbReference>
<evidence type="ECO:0000313" key="1">
    <source>
        <dbReference type="EMBL" id="RDX56573.1"/>
    </source>
</evidence>
<dbReference type="STRING" id="139420.A0A371DVI7"/>
<sequence>MSSRPASGQAFPDDVRISFAGALPSNALECTRIVIYMFFRVLLGTFSAIQRCTAGAHERLCQLFGLSPSAVRGPRQSAIVIVGGDDDIGRHIALDFSELGYTVFVLCPDRHRDPQTLASSSTPDASNVSSRLVQDWHQRIKRSGRSSSPWGLVAPIVLDMTSSAQRVRAVETVDAYCTTHSLHLVAVIVQPAPGFITSKPSREGLDVTAWGNVVSYCLVQPMSLVQDYVGLLAAATGRVVLLHASGHQPWSSSLHKGLILSAAQYLRQELDPQSIKVSTISVGPFAPSFKSPELTHYEAGCAFSPSVDSSSFIRLVPAVPRRPLVGVNVVCVPNARPGIRRSSSKAQDSCQAYETRSRVSYSTSSLVLKISDVRCLTCFDRGECIELMTFMLRWCSSYVGTRKSDTLSDCMPVSRLRTTHYPRWSIYVCDLLRDSSLDCLLA</sequence>
<dbReference type="InterPro" id="IPR013952">
    <property type="entry name" value="DUF1776_fun"/>
</dbReference>
<protein>
    <recommendedName>
        <fullName evidence="3">NAD(P)-binding protein</fullName>
    </recommendedName>
</protein>
<dbReference type="AlphaFoldDB" id="A0A371DVI7"/>
<dbReference type="PANTHER" id="PTHR43313:SF1">
    <property type="entry name" value="3BETA-HYDROXYSTEROID DEHYDROGENASE DHS-16"/>
    <property type="match status" value="1"/>
</dbReference>
<dbReference type="PANTHER" id="PTHR43313">
    <property type="entry name" value="SHORT-CHAIN DEHYDROGENASE/REDUCTASE FAMILY 9C"/>
    <property type="match status" value="1"/>
</dbReference>
<dbReference type="GO" id="GO:0016491">
    <property type="term" value="F:oxidoreductase activity"/>
    <property type="evidence" value="ECO:0007669"/>
    <property type="project" value="TreeGrafter"/>
</dbReference>
<dbReference type="OrthoDB" id="3160422at2759"/>
<evidence type="ECO:0000313" key="2">
    <source>
        <dbReference type="Proteomes" id="UP000256964"/>
    </source>
</evidence>
<dbReference type="GO" id="GO:0008202">
    <property type="term" value="P:steroid metabolic process"/>
    <property type="evidence" value="ECO:0007669"/>
    <property type="project" value="TreeGrafter"/>
</dbReference>
<dbReference type="InterPro" id="IPR036291">
    <property type="entry name" value="NAD(P)-bd_dom_sf"/>
</dbReference>
<proteinExistence type="predicted"/>